<dbReference type="AlphaFoldDB" id="A0AAE0BNZ3"/>
<dbReference type="Proteomes" id="UP001190700">
    <property type="component" value="Unassembled WGS sequence"/>
</dbReference>
<accession>A0AAE0BNZ3</accession>
<evidence type="ECO:0000313" key="1">
    <source>
        <dbReference type="EMBL" id="KAK3240076.1"/>
    </source>
</evidence>
<gene>
    <name evidence="1" type="ORF">CYMTET_50058</name>
</gene>
<protein>
    <submittedName>
        <fullName evidence="1">Uncharacterized protein</fullName>
    </submittedName>
</protein>
<organism evidence="1 2">
    <name type="scientific">Cymbomonas tetramitiformis</name>
    <dbReference type="NCBI Taxonomy" id="36881"/>
    <lineage>
        <taxon>Eukaryota</taxon>
        <taxon>Viridiplantae</taxon>
        <taxon>Chlorophyta</taxon>
        <taxon>Pyramimonadophyceae</taxon>
        <taxon>Pyramimonadales</taxon>
        <taxon>Pyramimonadaceae</taxon>
        <taxon>Cymbomonas</taxon>
    </lineage>
</organism>
<dbReference type="EMBL" id="LGRX02033747">
    <property type="protein sequence ID" value="KAK3240076.1"/>
    <property type="molecule type" value="Genomic_DNA"/>
</dbReference>
<reference evidence="1 2" key="1">
    <citation type="journal article" date="2015" name="Genome Biol. Evol.">
        <title>Comparative Genomics of a Bacterivorous Green Alga Reveals Evolutionary Causalities and Consequences of Phago-Mixotrophic Mode of Nutrition.</title>
        <authorList>
            <person name="Burns J.A."/>
            <person name="Paasch A."/>
            <person name="Narechania A."/>
            <person name="Kim E."/>
        </authorList>
    </citation>
    <scope>NUCLEOTIDE SEQUENCE [LARGE SCALE GENOMIC DNA]</scope>
    <source>
        <strain evidence="1 2">PLY_AMNH</strain>
    </source>
</reference>
<evidence type="ECO:0000313" key="2">
    <source>
        <dbReference type="Proteomes" id="UP001190700"/>
    </source>
</evidence>
<sequence length="84" mass="8975">MSFRGDDIPRSTRFVRNCIDGSMVGAGWGLLMGSHVFIKEGLKGGELHRLVGTYAGKCSLAFAVVSVAIGELHSLLLSQGLVQR</sequence>
<comment type="caution">
    <text evidence="1">The sequence shown here is derived from an EMBL/GenBank/DDBJ whole genome shotgun (WGS) entry which is preliminary data.</text>
</comment>
<keyword evidence="2" id="KW-1185">Reference proteome</keyword>
<proteinExistence type="predicted"/>
<name>A0AAE0BNZ3_9CHLO</name>